<name>A0ABR3C8C1_9PEZI</name>
<evidence type="ECO:0000259" key="2">
    <source>
        <dbReference type="Pfam" id="PF21762"/>
    </source>
</evidence>
<keyword evidence="4" id="KW-1185">Reference proteome</keyword>
<dbReference type="RefSeq" id="XP_066629916.1">
    <property type="nucleotide sequence ID" value="XM_066779112.1"/>
</dbReference>
<dbReference type="EMBL" id="JAJVCZ030000008">
    <property type="protein sequence ID" value="KAL0256887.1"/>
    <property type="molecule type" value="Genomic_DNA"/>
</dbReference>
<feature type="compositionally biased region" description="Pro residues" evidence="1">
    <location>
        <begin position="168"/>
        <end position="180"/>
    </location>
</feature>
<dbReference type="Proteomes" id="UP001430584">
    <property type="component" value="Unassembled WGS sequence"/>
</dbReference>
<dbReference type="InterPro" id="IPR048519">
    <property type="entry name" value="Gfd2/YDR514C-like_C"/>
</dbReference>
<reference evidence="3 4" key="1">
    <citation type="submission" date="2024-02" db="EMBL/GenBank/DDBJ databases">
        <title>De novo assembly and annotation of 12 fungi associated with fruit tree decline syndrome in Ontario, Canada.</title>
        <authorList>
            <person name="Sulman M."/>
            <person name="Ellouze W."/>
            <person name="Ilyukhin E."/>
        </authorList>
    </citation>
    <scope>NUCLEOTIDE SEQUENCE [LARGE SCALE GENOMIC DNA]</scope>
    <source>
        <strain evidence="3 4">FDS-637</strain>
    </source>
</reference>
<accession>A0ABR3C8C1</accession>
<dbReference type="Pfam" id="PF21762">
    <property type="entry name" value="DEDDh_C"/>
    <property type="match status" value="1"/>
</dbReference>
<sequence length="193" mass="21108">MEFAGVGTLRNEKNPDLPDHHNACWDSLYTLHVFLAQNVNEACAGHDFDSATPPPHAFMGDVVLVSIDTEHYAPEDELKEVGVTTLDTREIRDVAPGRDLVNWKKKCKSSQILLGNTGLGHIKGPYKSGITFRPRNIPPGAQLKIIAAKDMNALGAELKKMIPVFDPPAPAPPAPTPAPRVPSWLPWSRGSHR</sequence>
<evidence type="ECO:0000313" key="3">
    <source>
        <dbReference type="EMBL" id="KAL0256887.1"/>
    </source>
</evidence>
<comment type="caution">
    <text evidence="3">The sequence shown here is derived from an EMBL/GenBank/DDBJ whole genome shotgun (WGS) entry which is preliminary data.</text>
</comment>
<evidence type="ECO:0000313" key="4">
    <source>
        <dbReference type="Proteomes" id="UP001430584"/>
    </source>
</evidence>
<proteinExistence type="predicted"/>
<feature type="region of interest" description="Disordered" evidence="1">
    <location>
        <begin position="168"/>
        <end position="193"/>
    </location>
</feature>
<evidence type="ECO:0000256" key="1">
    <source>
        <dbReference type="SAM" id="MobiDB-lite"/>
    </source>
</evidence>
<dbReference type="GeneID" id="92011781"/>
<gene>
    <name evidence="3" type="ORF">SLS55_007696</name>
</gene>
<feature type="domain" description="Gfd2/YDR514C-like C-terminal" evidence="2">
    <location>
        <begin position="63"/>
        <end position="112"/>
    </location>
</feature>
<protein>
    <recommendedName>
        <fullName evidence="2">Gfd2/YDR514C-like C-terminal domain-containing protein</fullName>
    </recommendedName>
</protein>
<organism evidence="3 4">
    <name type="scientific">Diplodia seriata</name>
    <dbReference type="NCBI Taxonomy" id="420778"/>
    <lineage>
        <taxon>Eukaryota</taxon>
        <taxon>Fungi</taxon>
        <taxon>Dikarya</taxon>
        <taxon>Ascomycota</taxon>
        <taxon>Pezizomycotina</taxon>
        <taxon>Dothideomycetes</taxon>
        <taxon>Dothideomycetes incertae sedis</taxon>
        <taxon>Botryosphaeriales</taxon>
        <taxon>Botryosphaeriaceae</taxon>
        <taxon>Diplodia</taxon>
    </lineage>
</organism>